<protein>
    <submittedName>
        <fullName evidence="4">Predicted O-methyltransferase YrrM</fullName>
    </submittedName>
</protein>
<dbReference type="InterPro" id="IPR002935">
    <property type="entry name" value="SAM_O-MeTrfase"/>
</dbReference>
<name>A0A1G9RGV0_9FIRM</name>
<dbReference type="STRING" id="349095.SAMN05660299_00449"/>
<keyword evidence="3" id="KW-0949">S-adenosyl-L-methionine</keyword>
<gene>
    <name evidence="4" type="ORF">SAMN05660299_00449</name>
</gene>
<proteinExistence type="predicted"/>
<dbReference type="PROSITE" id="PS51682">
    <property type="entry name" value="SAM_OMT_I"/>
    <property type="match status" value="1"/>
</dbReference>
<dbReference type="CDD" id="cd02440">
    <property type="entry name" value="AdoMet_MTases"/>
    <property type="match status" value="1"/>
</dbReference>
<dbReference type="PANTHER" id="PTHR43836:SF2">
    <property type="entry name" value="CATECHOL O-METHYLTRANSFERASE 1-RELATED"/>
    <property type="match status" value="1"/>
</dbReference>
<keyword evidence="5" id="KW-1185">Reference proteome</keyword>
<dbReference type="RefSeq" id="WP_091647788.1">
    <property type="nucleotide sequence ID" value="NZ_FNHQ01000003.1"/>
</dbReference>
<dbReference type="SUPFAM" id="SSF53335">
    <property type="entry name" value="S-adenosyl-L-methionine-dependent methyltransferases"/>
    <property type="match status" value="1"/>
</dbReference>
<dbReference type="InterPro" id="IPR029063">
    <property type="entry name" value="SAM-dependent_MTases_sf"/>
</dbReference>
<organism evidence="4 5">
    <name type="scientific">Megasphaera paucivorans</name>
    <dbReference type="NCBI Taxonomy" id="349095"/>
    <lineage>
        <taxon>Bacteria</taxon>
        <taxon>Bacillati</taxon>
        <taxon>Bacillota</taxon>
        <taxon>Negativicutes</taxon>
        <taxon>Veillonellales</taxon>
        <taxon>Veillonellaceae</taxon>
        <taxon>Megasphaera</taxon>
    </lineage>
</organism>
<dbReference type="PANTHER" id="PTHR43836">
    <property type="entry name" value="CATECHOL O-METHYLTRANSFERASE 1-RELATED"/>
    <property type="match status" value="1"/>
</dbReference>
<sequence>MKELFEEMKKYAAAQMIPILRDTEVTLFCRLIAEAAPKRVLEIGTAIGYSTLQMVPLLSENGSIVTIEIDKERAYKAREYIARAHCEDRVTQLIGDAAVLLNDLKGPWDLVFLDGPKGQYSRQLVKLIPELSPRAVIIADNILYHGMVRIKGPIPHKHRTIVMRLREYLRMVTQDKRFETTFYENGDGMTVSYWKGYEYAENGIIGTCR</sequence>
<evidence type="ECO:0000256" key="2">
    <source>
        <dbReference type="ARBA" id="ARBA00022679"/>
    </source>
</evidence>
<keyword evidence="2 4" id="KW-0808">Transferase</keyword>
<dbReference type="Proteomes" id="UP000199309">
    <property type="component" value="Unassembled WGS sequence"/>
</dbReference>
<evidence type="ECO:0000313" key="5">
    <source>
        <dbReference type="Proteomes" id="UP000199309"/>
    </source>
</evidence>
<dbReference type="EMBL" id="FNHQ01000003">
    <property type="protein sequence ID" value="SDM22087.1"/>
    <property type="molecule type" value="Genomic_DNA"/>
</dbReference>
<evidence type="ECO:0000313" key="4">
    <source>
        <dbReference type="EMBL" id="SDM22087.1"/>
    </source>
</evidence>
<dbReference type="AlphaFoldDB" id="A0A1G9RGV0"/>
<reference evidence="4 5" key="1">
    <citation type="submission" date="2016-10" db="EMBL/GenBank/DDBJ databases">
        <authorList>
            <person name="de Groot N.N."/>
        </authorList>
    </citation>
    <scope>NUCLEOTIDE SEQUENCE [LARGE SCALE GENOMIC DNA]</scope>
    <source>
        <strain evidence="4 5">DSM 16981</strain>
    </source>
</reference>
<evidence type="ECO:0000256" key="1">
    <source>
        <dbReference type="ARBA" id="ARBA00022603"/>
    </source>
</evidence>
<dbReference type="GO" id="GO:0032259">
    <property type="term" value="P:methylation"/>
    <property type="evidence" value="ECO:0007669"/>
    <property type="project" value="UniProtKB-KW"/>
</dbReference>
<dbReference type="Gene3D" id="3.40.50.150">
    <property type="entry name" value="Vaccinia Virus protein VP39"/>
    <property type="match status" value="1"/>
</dbReference>
<dbReference type="GO" id="GO:0008171">
    <property type="term" value="F:O-methyltransferase activity"/>
    <property type="evidence" value="ECO:0007669"/>
    <property type="project" value="InterPro"/>
</dbReference>
<dbReference type="Pfam" id="PF01596">
    <property type="entry name" value="Methyltransf_3"/>
    <property type="match status" value="1"/>
</dbReference>
<accession>A0A1G9RGV0</accession>
<keyword evidence="1 4" id="KW-0489">Methyltransferase</keyword>
<dbReference type="OrthoDB" id="9799672at2"/>
<evidence type="ECO:0000256" key="3">
    <source>
        <dbReference type="ARBA" id="ARBA00022691"/>
    </source>
</evidence>